<dbReference type="InterPro" id="IPR016035">
    <property type="entry name" value="Acyl_Trfase/lysoPLipase"/>
</dbReference>
<evidence type="ECO:0000313" key="10">
    <source>
        <dbReference type="EMBL" id="CAJ0604310.1"/>
    </source>
</evidence>
<organism evidence="10 11">
    <name type="scientific">Cylicocyclus nassatus</name>
    <name type="common">Nematode worm</name>
    <dbReference type="NCBI Taxonomy" id="53992"/>
    <lineage>
        <taxon>Eukaryota</taxon>
        <taxon>Metazoa</taxon>
        <taxon>Ecdysozoa</taxon>
        <taxon>Nematoda</taxon>
        <taxon>Chromadorea</taxon>
        <taxon>Rhabditida</taxon>
        <taxon>Rhabditina</taxon>
        <taxon>Rhabditomorpha</taxon>
        <taxon>Strongyloidea</taxon>
        <taxon>Strongylidae</taxon>
        <taxon>Cylicocyclus</taxon>
    </lineage>
</organism>
<dbReference type="Proteomes" id="UP001176961">
    <property type="component" value="Unassembled WGS sequence"/>
</dbReference>
<feature type="short sequence motif" description="GXSXG" evidence="8">
    <location>
        <begin position="502"/>
        <end position="506"/>
    </location>
</feature>
<feature type="repeat" description="ANK" evidence="7">
    <location>
        <begin position="163"/>
        <end position="195"/>
    </location>
</feature>
<comment type="caution">
    <text evidence="10">The sequence shown here is derived from an EMBL/GenBank/DDBJ whole genome shotgun (WGS) entry which is preliminary data.</text>
</comment>
<comment type="catalytic activity">
    <reaction evidence="6">
        <text>a 1,2-diacyl-sn-glycero-3-phosphocholine + H2O = a 1-acyl-sn-glycero-3-phosphocholine + a fatty acid + H(+)</text>
        <dbReference type="Rhea" id="RHEA:15801"/>
        <dbReference type="ChEBI" id="CHEBI:15377"/>
        <dbReference type="ChEBI" id="CHEBI:15378"/>
        <dbReference type="ChEBI" id="CHEBI:28868"/>
        <dbReference type="ChEBI" id="CHEBI:57643"/>
        <dbReference type="ChEBI" id="CHEBI:58168"/>
        <dbReference type="EC" id="3.1.1.4"/>
    </reaction>
    <physiologicalReaction direction="left-to-right" evidence="6">
        <dbReference type="Rhea" id="RHEA:15802"/>
    </physiologicalReaction>
</comment>
<dbReference type="InterPro" id="IPR002110">
    <property type="entry name" value="Ankyrin_rpt"/>
</dbReference>
<dbReference type="GO" id="GO:0052816">
    <property type="term" value="F:long-chain fatty acyl-CoA hydrolase activity"/>
    <property type="evidence" value="ECO:0007669"/>
    <property type="project" value="TreeGrafter"/>
</dbReference>
<keyword evidence="5 8" id="KW-0443">Lipid metabolism</keyword>
<gene>
    <name evidence="10" type="ORF">CYNAS_LOCUS16293</name>
</gene>
<dbReference type="GO" id="GO:0047499">
    <property type="term" value="F:calcium-independent phospholipase A2 activity"/>
    <property type="evidence" value="ECO:0007669"/>
    <property type="project" value="InterPro"/>
</dbReference>
<keyword evidence="8" id="KW-0442">Lipid degradation</keyword>
<dbReference type="PROSITE" id="PS51635">
    <property type="entry name" value="PNPLA"/>
    <property type="match status" value="1"/>
</dbReference>
<dbReference type="EMBL" id="CATQJL010000305">
    <property type="protein sequence ID" value="CAJ0604310.1"/>
    <property type="molecule type" value="Genomic_DNA"/>
</dbReference>
<feature type="domain" description="PNPLA" evidence="9">
    <location>
        <begin position="466"/>
        <end position="645"/>
    </location>
</feature>
<dbReference type="GO" id="GO:0016042">
    <property type="term" value="P:lipid catabolic process"/>
    <property type="evidence" value="ECO:0007669"/>
    <property type="project" value="UniProtKB-UniRule"/>
</dbReference>
<dbReference type="InterPro" id="IPR047148">
    <property type="entry name" value="PLPL9"/>
</dbReference>
<evidence type="ECO:0000256" key="6">
    <source>
        <dbReference type="ARBA" id="ARBA00023422"/>
    </source>
</evidence>
<keyword evidence="2" id="KW-0677">Repeat</keyword>
<dbReference type="PRINTS" id="PR01415">
    <property type="entry name" value="ANKYRIN"/>
</dbReference>
<dbReference type="PANTHER" id="PTHR24139:SF34">
    <property type="entry name" value="85_88 KDA CALCIUM-INDEPENDENT PHOSPHOLIPASE A2"/>
    <property type="match status" value="1"/>
</dbReference>
<evidence type="ECO:0000313" key="11">
    <source>
        <dbReference type="Proteomes" id="UP001176961"/>
    </source>
</evidence>
<sequence>MLKSLRELVSNPSPEGIFSAARNAVAEFTHRQDKAQVQKIVKLTPARFDKMLKLDNLKNVSCHSETVDGAAVFHSVYIAGHLSLISSKDEKFIRILSSKLDALINSTEGQTMSDSGFEEMMNIVSAEPDWETIHYAAACGVLGFLKMALEKDRQVVLGFATQDGDFPIHIAAKWGQVEAVRVLLEHGADLCQKDATGRTVVHWAAANSASTLKDLSTEAAFAKAMTVLDESGHSPLACAVREANSESVAILMACAGSSATKVAGASPLLTVLSGLDYSEALANCIELIITIDPSVVEQVDAAGRSVLHMQLNKRVLMKILKHSFENINLNIQDVDGQTPLHMAVSRGDIGCVVALLSYGADVNAKDKDSYNALMKAVQAGHLDLVKLLLLFDTDLKVVDAQGQSVFDISKTSKRRADVDLLLAVMSPPAPSTLPAPSKTPWDYQQDAAIKTQKESKESGGQRVNLLSLDGGGIRGLVLIQMLSELESKFGSDFLSSFGWLAGTSTGAILALALSQGKTMPFCRSMYFRMKDEIFRGDRPYNADTLDAFLRSQFGENTTMADVTNKRVMVTTCVANVCPPQLHLLRSYQLEASEEENAKLGFDPPKNHFIKDTARSSSAAPTYFPPFDKKYVDGGLLANNPCPQLLMDVQLVNTSLKMANQSDQCYRIGCVLSLGTGRVPQAMVESLDLTVPKSFMEFAIGWQEKLSLISHLKNLLLEQIGRADGAAVDCSRAWSHSMSVPFFRYSPQLSSAIDLDETDDVKLINIMWGTKVYMKEESSSVEQLIDLLKSCTR</sequence>
<keyword evidence="4 7" id="KW-0040">ANK repeat</keyword>
<dbReference type="GO" id="GO:0005739">
    <property type="term" value="C:mitochondrion"/>
    <property type="evidence" value="ECO:0007669"/>
    <property type="project" value="TreeGrafter"/>
</dbReference>
<dbReference type="GO" id="GO:2000304">
    <property type="term" value="P:positive regulation of ceramide biosynthetic process"/>
    <property type="evidence" value="ECO:0007669"/>
    <property type="project" value="TreeGrafter"/>
</dbReference>
<dbReference type="Gene3D" id="3.40.1090.10">
    <property type="entry name" value="Cytosolic phospholipase A2 catalytic domain"/>
    <property type="match status" value="1"/>
</dbReference>
<evidence type="ECO:0000256" key="2">
    <source>
        <dbReference type="ARBA" id="ARBA00022737"/>
    </source>
</evidence>
<proteinExistence type="predicted"/>
<dbReference type="Gene3D" id="1.25.40.20">
    <property type="entry name" value="Ankyrin repeat-containing domain"/>
    <property type="match status" value="2"/>
</dbReference>
<feature type="repeat" description="ANK" evidence="7">
    <location>
        <begin position="368"/>
        <end position="400"/>
    </location>
</feature>
<dbReference type="AlphaFoldDB" id="A0AA36MBB8"/>
<dbReference type="SMART" id="SM00248">
    <property type="entry name" value="ANK"/>
    <property type="match status" value="5"/>
</dbReference>
<evidence type="ECO:0000256" key="7">
    <source>
        <dbReference type="PROSITE-ProRule" id="PRU00023"/>
    </source>
</evidence>
<dbReference type="Pfam" id="PF01734">
    <property type="entry name" value="Patatin"/>
    <property type="match status" value="1"/>
</dbReference>
<dbReference type="SUPFAM" id="SSF48403">
    <property type="entry name" value="Ankyrin repeat"/>
    <property type="match status" value="1"/>
</dbReference>
<evidence type="ECO:0000256" key="4">
    <source>
        <dbReference type="ARBA" id="ARBA00023043"/>
    </source>
</evidence>
<evidence type="ECO:0000256" key="8">
    <source>
        <dbReference type="PROSITE-ProRule" id="PRU01161"/>
    </source>
</evidence>
<accession>A0AA36MBB8</accession>
<keyword evidence="11" id="KW-1185">Reference proteome</keyword>
<dbReference type="SUPFAM" id="SSF52151">
    <property type="entry name" value="FabD/lysophospholipase-like"/>
    <property type="match status" value="1"/>
</dbReference>
<evidence type="ECO:0000256" key="1">
    <source>
        <dbReference type="ARBA" id="ARBA00013278"/>
    </source>
</evidence>
<dbReference type="InterPro" id="IPR036770">
    <property type="entry name" value="Ankyrin_rpt-contain_sf"/>
</dbReference>
<evidence type="ECO:0000256" key="3">
    <source>
        <dbReference type="ARBA" id="ARBA00022801"/>
    </source>
</evidence>
<dbReference type="PROSITE" id="PS50297">
    <property type="entry name" value="ANK_REP_REGION"/>
    <property type="match status" value="2"/>
</dbReference>
<dbReference type="PROSITE" id="PS50088">
    <property type="entry name" value="ANK_REPEAT"/>
    <property type="match status" value="3"/>
</dbReference>
<feature type="short sequence motif" description="DGA/G" evidence="8">
    <location>
        <begin position="632"/>
        <end position="634"/>
    </location>
</feature>
<feature type="repeat" description="ANK" evidence="7">
    <location>
        <begin position="335"/>
        <end position="367"/>
    </location>
</feature>
<dbReference type="Pfam" id="PF12796">
    <property type="entry name" value="Ank_2"/>
    <property type="match status" value="2"/>
</dbReference>
<dbReference type="InterPro" id="IPR002641">
    <property type="entry name" value="PNPLA_dom"/>
</dbReference>
<dbReference type="EC" id="3.1.1.4" evidence="1"/>
<evidence type="ECO:0000256" key="5">
    <source>
        <dbReference type="ARBA" id="ARBA00023098"/>
    </source>
</evidence>
<feature type="short sequence motif" description="GXGXXG" evidence="8">
    <location>
        <begin position="470"/>
        <end position="475"/>
    </location>
</feature>
<keyword evidence="3 8" id="KW-0378">Hydrolase</keyword>
<name>A0AA36MBB8_CYLNA</name>
<feature type="active site" description="Nucleophile" evidence="8">
    <location>
        <position position="504"/>
    </location>
</feature>
<reference evidence="10" key="1">
    <citation type="submission" date="2023-07" db="EMBL/GenBank/DDBJ databases">
        <authorList>
            <consortium name="CYATHOMIX"/>
        </authorList>
    </citation>
    <scope>NUCLEOTIDE SEQUENCE</scope>
    <source>
        <strain evidence="10">N/A</strain>
    </source>
</reference>
<dbReference type="PANTHER" id="PTHR24139">
    <property type="entry name" value="CALCIUM-INDEPENDENT PHOSPHOLIPASE A2"/>
    <property type="match status" value="1"/>
</dbReference>
<protein>
    <recommendedName>
        <fullName evidence="1">phospholipase A2</fullName>
        <ecNumber evidence="1">3.1.1.4</ecNumber>
    </recommendedName>
</protein>
<evidence type="ECO:0000259" key="9">
    <source>
        <dbReference type="PROSITE" id="PS51635"/>
    </source>
</evidence>
<feature type="active site" description="Proton acceptor" evidence="8">
    <location>
        <position position="632"/>
    </location>
</feature>